<proteinExistence type="predicted"/>
<gene>
    <name evidence="2" type="ORF">AVEN_58440_1</name>
</gene>
<keyword evidence="3" id="KW-1185">Reference proteome</keyword>
<keyword evidence="1" id="KW-1133">Transmembrane helix</keyword>
<organism evidence="2 3">
    <name type="scientific">Araneus ventricosus</name>
    <name type="common">Orbweaver spider</name>
    <name type="synonym">Epeira ventricosa</name>
    <dbReference type="NCBI Taxonomy" id="182803"/>
    <lineage>
        <taxon>Eukaryota</taxon>
        <taxon>Metazoa</taxon>
        <taxon>Ecdysozoa</taxon>
        <taxon>Arthropoda</taxon>
        <taxon>Chelicerata</taxon>
        <taxon>Arachnida</taxon>
        <taxon>Araneae</taxon>
        <taxon>Araneomorphae</taxon>
        <taxon>Entelegynae</taxon>
        <taxon>Araneoidea</taxon>
        <taxon>Araneidae</taxon>
        <taxon>Araneus</taxon>
    </lineage>
</organism>
<evidence type="ECO:0000313" key="3">
    <source>
        <dbReference type="Proteomes" id="UP000499080"/>
    </source>
</evidence>
<keyword evidence="1" id="KW-0812">Transmembrane</keyword>
<evidence type="ECO:0000256" key="1">
    <source>
        <dbReference type="SAM" id="Phobius"/>
    </source>
</evidence>
<keyword evidence="1" id="KW-0472">Membrane</keyword>
<feature type="transmembrane region" description="Helical" evidence="1">
    <location>
        <begin position="15"/>
        <end position="34"/>
    </location>
</feature>
<name>A0A4Y2IPS6_ARAVE</name>
<dbReference type="EMBL" id="BGPR01002834">
    <property type="protein sequence ID" value="GBM79665.1"/>
    <property type="molecule type" value="Genomic_DNA"/>
</dbReference>
<protein>
    <submittedName>
        <fullName evidence="2">Uncharacterized protein</fullName>
    </submittedName>
</protein>
<reference evidence="2 3" key="1">
    <citation type="journal article" date="2019" name="Sci. Rep.">
        <title>Orb-weaving spider Araneus ventricosus genome elucidates the spidroin gene catalogue.</title>
        <authorList>
            <person name="Kono N."/>
            <person name="Nakamura H."/>
            <person name="Ohtoshi R."/>
            <person name="Moran D.A.P."/>
            <person name="Shinohara A."/>
            <person name="Yoshida Y."/>
            <person name="Fujiwara M."/>
            <person name="Mori M."/>
            <person name="Tomita M."/>
            <person name="Arakawa K."/>
        </authorList>
    </citation>
    <scope>NUCLEOTIDE SEQUENCE [LARGE SCALE GENOMIC DNA]</scope>
</reference>
<dbReference type="AlphaFoldDB" id="A0A4Y2IPS6"/>
<comment type="caution">
    <text evidence="2">The sequence shown here is derived from an EMBL/GenBank/DDBJ whole genome shotgun (WGS) entry which is preliminary data.</text>
</comment>
<accession>A0A4Y2IPS6</accession>
<dbReference type="Proteomes" id="UP000499080">
    <property type="component" value="Unassembled WGS sequence"/>
</dbReference>
<sequence length="88" mass="9935">MSCCRISKQELASPVGIVMVGFWLPPPVIVRNFFRRDRAVARGHREFTYLTFCRINKQEIASPGGIVMMGLWVPPPEIVLTSFGRVEA</sequence>
<evidence type="ECO:0000313" key="2">
    <source>
        <dbReference type="EMBL" id="GBM79665.1"/>
    </source>
</evidence>